<dbReference type="InterPro" id="IPR036895">
    <property type="entry name" value="Uracil-DNA_glycosylase-like_sf"/>
</dbReference>
<keyword evidence="9" id="KW-0234">DNA repair</keyword>
<reference evidence="11 12" key="1">
    <citation type="journal article" date="2019" name="Emerg. Microbes Infect.">
        <title>Comprehensive subspecies identification of 175 nontuberculous mycobacteria species based on 7547 genomic profiles.</title>
        <authorList>
            <person name="Matsumoto Y."/>
            <person name="Kinjo T."/>
            <person name="Motooka D."/>
            <person name="Nabeya D."/>
            <person name="Jung N."/>
            <person name="Uechi K."/>
            <person name="Horii T."/>
            <person name="Iida T."/>
            <person name="Fujita J."/>
            <person name="Nakamura S."/>
        </authorList>
    </citation>
    <scope>NUCLEOTIDE SEQUENCE [LARGE SCALE GENOMIC DNA]</scope>
    <source>
        <strain evidence="11 12">JCM 6367</strain>
    </source>
</reference>
<dbReference type="AlphaFoldDB" id="A0A7I7U8W9"/>
<dbReference type="EMBL" id="AP022598">
    <property type="protein sequence ID" value="BBY77059.1"/>
    <property type="molecule type" value="Genomic_DNA"/>
</dbReference>
<keyword evidence="3" id="KW-0004">4Fe-4S</keyword>
<dbReference type="InterPro" id="IPR005273">
    <property type="entry name" value="Ura-DNA_glyco_family4"/>
</dbReference>
<feature type="domain" description="Uracil-DNA glycosylase-like" evidence="10">
    <location>
        <begin position="40"/>
        <end position="210"/>
    </location>
</feature>
<sequence>MTTRTAAEFIPPVHDVPRLAAAVQTCRGCGLYENATQAVFGSGPAAARMMLVGEQPGDREDLAGEPFVGPAGRLLDKAIDEAGLERAPLYLTNAVKHFKFVASERGKRRIHKTPSRTEVVACRPWLFAELEAVEPQVVVLLGATAAKALMGSDFRVTAHRGEALRLPALDGIPATVRDAAVVATIHPSAVLRGPSDAREESFRSLVADLRLAGDLLPA</sequence>
<keyword evidence="4" id="KW-0479">Metal-binding</keyword>
<dbReference type="RefSeq" id="WP_163767220.1">
    <property type="nucleotide sequence ID" value="NZ_AP022598.1"/>
</dbReference>
<comment type="similarity">
    <text evidence="1">Belongs to the uracil-DNA glycosylase (UDG) superfamily. Type 4 (UDGa) family.</text>
</comment>
<keyword evidence="8" id="KW-0411">Iron-sulfur</keyword>
<dbReference type="NCBIfam" id="TIGR00758">
    <property type="entry name" value="UDG_fam4"/>
    <property type="match status" value="1"/>
</dbReference>
<evidence type="ECO:0000256" key="7">
    <source>
        <dbReference type="ARBA" id="ARBA00023004"/>
    </source>
</evidence>
<dbReference type="Proteomes" id="UP000466554">
    <property type="component" value="Chromosome"/>
</dbReference>
<dbReference type="SUPFAM" id="SSF52141">
    <property type="entry name" value="Uracil-DNA glycosylase-like"/>
    <property type="match status" value="1"/>
</dbReference>
<dbReference type="Gene3D" id="3.40.470.10">
    <property type="entry name" value="Uracil-DNA glycosylase-like domain"/>
    <property type="match status" value="1"/>
</dbReference>
<evidence type="ECO:0000256" key="5">
    <source>
        <dbReference type="ARBA" id="ARBA00022763"/>
    </source>
</evidence>
<dbReference type="GO" id="GO:0046872">
    <property type="term" value="F:metal ion binding"/>
    <property type="evidence" value="ECO:0007669"/>
    <property type="project" value="UniProtKB-KW"/>
</dbReference>
<organism evidence="11 12">
    <name type="scientific">Mycolicibacterium parafortuitum</name>
    <name type="common">Mycobacterium parafortuitum</name>
    <dbReference type="NCBI Taxonomy" id="39692"/>
    <lineage>
        <taxon>Bacteria</taxon>
        <taxon>Bacillati</taxon>
        <taxon>Actinomycetota</taxon>
        <taxon>Actinomycetes</taxon>
        <taxon>Mycobacteriales</taxon>
        <taxon>Mycobacteriaceae</taxon>
        <taxon>Mycolicibacterium</taxon>
    </lineage>
</organism>
<dbReference type="PANTHER" id="PTHR33693:SF9">
    <property type="entry name" value="TYPE-4 URACIL-DNA GLYCOSYLASE"/>
    <property type="match status" value="1"/>
</dbReference>
<evidence type="ECO:0000259" key="10">
    <source>
        <dbReference type="SMART" id="SM00986"/>
    </source>
</evidence>
<evidence type="ECO:0000256" key="2">
    <source>
        <dbReference type="ARBA" id="ARBA00019403"/>
    </source>
</evidence>
<evidence type="ECO:0000256" key="4">
    <source>
        <dbReference type="ARBA" id="ARBA00022723"/>
    </source>
</evidence>
<dbReference type="SMART" id="SM00986">
    <property type="entry name" value="UDG"/>
    <property type="match status" value="1"/>
</dbReference>
<evidence type="ECO:0000313" key="12">
    <source>
        <dbReference type="Proteomes" id="UP000466554"/>
    </source>
</evidence>
<dbReference type="Pfam" id="PF03167">
    <property type="entry name" value="UDG"/>
    <property type="match status" value="1"/>
</dbReference>
<dbReference type="GO" id="GO:0051539">
    <property type="term" value="F:4 iron, 4 sulfur cluster binding"/>
    <property type="evidence" value="ECO:0007669"/>
    <property type="project" value="UniProtKB-KW"/>
</dbReference>
<evidence type="ECO:0000256" key="8">
    <source>
        <dbReference type="ARBA" id="ARBA00023014"/>
    </source>
</evidence>
<protein>
    <recommendedName>
        <fullName evidence="2">Type-4 uracil-DNA glycosylase</fullName>
    </recommendedName>
</protein>
<dbReference type="CDD" id="cd10030">
    <property type="entry name" value="UDG-F4_TTUDGA_SPO1dp_like"/>
    <property type="match status" value="1"/>
</dbReference>
<evidence type="ECO:0000256" key="6">
    <source>
        <dbReference type="ARBA" id="ARBA00022801"/>
    </source>
</evidence>
<evidence type="ECO:0000313" key="11">
    <source>
        <dbReference type="EMBL" id="BBY77059.1"/>
    </source>
</evidence>
<dbReference type="GO" id="GO:0097506">
    <property type="term" value="F:deaminated base DNA N-glycosylase activity"/>
    <property type="evidence" value="ECO:0007669"/>
    <property type="project" value="UniProtKB-ARBA"/>
</dbReference>
<name>A0A7I7U8W9_MYCPF</name>
<keyword evidence="5" id="KW-0227">DNA damage</keyword>
<dbReference type="InterPro" id="IPR051536">
    <property type="entry name" value="UDG_Type-4/5"/>
</dbReference>
<evidence type="ECO:0000256" key="3">
    <source>
        <dbReference type="ARBA" id="ARBA00022485"/>
    </source>
</evidence>
<gene>
    <name evidence="11" type="ORF">MPRF_39580</name>
</gene>
<dbReference type="SMART" id="SM00987">
    <property type="entry name" value="UreE_C"/>
    <property type="match status" value="1"/>
</dbReference>
<dbReference type="PANTHER" id="PTHR33693">
    <property type="entry name" value="TYPE-5 URACIL-DNA GLYCOSYLASE"/>
    <property type="match status" value="1"/>
</dbReference>
<keyword evidence="7" id="KW-0408">Iron</keyword>
<evidence type="ECO:0000256" key="9">
    <source>
        <dbReference type="ARBA" id="ARBA00023204"/>
    </source>
</evidence>
<dbReference type="InterPro" id="IPR005122">
    <property type="entry name" value="Uracil-DNA_glycosylase-like"/>
</dbReference>
<keyword evidence="6" id="KW-0378">Hydrolase</keyword>
<dbReference type="NCBIfam" id="TIGR03914">
    <property type="entry name" value="UDG_fam_dom"/>
    <property type="match status" value="1"/>
</dbReference>
<accession>A0A7I7U8W9</accession>
<dbReference type="GO" id="GO:0006281">
    <property type="term" value="P:DNA repair"/>
    <property type="evidence" value="ECO:0007669"/>
    <property type="project" value="UniProtKB-KW"/>
</dbReference>
<proteinExistence type="inferred from homology"/>
<evidence type="ECO:0000256" key="1">
    <source>
        <dbReference type="ARBA" id="ARBA00006521"/>
    </source>
</evidence>